<comment type="caution">
    <text evidence="2">The sequence shown here is derived from an EMBL/GenBank/DDBJ whole genome shotgun (WGS) entry which is preliminary data.</text>
</comment>
<organism evidence="2 3">
    <name type="scientific">Luteolibacter soli</name>
    <dbReference type="NCBI Taxonomy" id="3135280"/>
    <lineage>
        <taxon>Bacteria</taxon>
        <taxon>Pseudomonadati</taxon>
        <taxon>Verrucomicrobiota</taxon>
        <taxon>Verrucomicrobiia</taxon>
        <taxon>Verrucomicrobiales</taxon>
        <taxon>Verrucomicrobiaceae</taxon>
        <taxon>Luteolibacter</taxon>
    </lineage>
</organism>
<evidence type="ECO:0000313" key="2">
    <source>
        <dbReference type="EMBL" id="MEK7952712.1"/>
    </source>
</evidence>
<feature type="transmembrane region" description="Helical" evidence="1">
    <location>
        <begin position="84"/>
        <end position="104"/>
    </location>
</feature>
<sequence>MATMLLGLPSVLMWLGGLFATMASMVYLIAMPSAGRLISLKWLWASLMTNLIGYTMVATVSWLNGSHHYRMPGHRLPAYVAMEILDQLLAAVSVGFFVLSMISLFTGEPAFPLLWILFSVSGFVLLGFSMRLRTKLANGWRDELLAGPEGAKPLY</sequence>
<protein>
    <submittedName>
        <fullName evidence="2">Uncharacterized protein</fullName>
    </submittedName>
</protein>
<keyword evidence="3" id="KW-1185">Reference proteome</keyword>
<feature type="transmembrane region" description="Helical" evidence="1">
    <location>
        <begin position="12"/>
        <end position="30"/>
    </location>
</feature>
<feature type="transmembrane region" description="Helical" evidence="1">
    <location>
        <begin position="110"/>
        <end position="128"/>
    </location>
</feature>
<keyword evidence="1" id="KW-1133">Transmembrane helix</keyword>
<dbReference type="EMBL" id="JBBUKT010000008">
    <property type="protein sequence ID" value="MEK7952712.1"/>
    <property type="molecule type" value="Genomic_DNA"/>
</dbReference>
<evidence type="ECO:0000313" key="3">
    <source>
        <dbReference type="Proteomes" id="UP001371305"/>
    </source>
</evidence>
<keyword evidence="1" id="KW-0472">Membrane</keyword>
<name>A0ABU9B0C0_9BACT</name>
<accession>A0ABU9B0C0</accession>
<proteinExistence type="predicted"/>
<dbReference type="RefSeq" id="WP_341406468.1">
    <property type="nucleotide sequence ID" value="NZ_JBBUKT010000008.1"/>
</dbReference>
<keyword evidence="1" id="KW-0812">Transmembrane</keyword>
<evidence type="ECO:0000256" key="1">
    <source>
        <dbReference type="SAM" id="Phobius"/>
    </source>
</evidence>
<gene>
    <name evidence="2" type="ORF">WKV53_19515</name>
</gene>
<dbReference type="Proteomes" id="UP001371305">
    <property type="component" value="Unassembled WGS sequence"/>
</dbReference>
<reference evidence="2 3" key="1">
    <citation type="submission" date="2024-04" db="EMBL/GenBank/DDBJ databases">
        <title>Luteolibacter sp. isolated from soil.</title>
        <authorList>
            <person name="An J."/>
        </authorList>
    </citation>
    <scope>NUCLEOTIDE SEQUENCE [LARGE SCALE GENOMIC DNA]</scope>
    <source>
        <strain evidence="2 3">Y139</strain>
    </source>
</reference>
<feature type="transmembrane region" description="Helical" evidence="1">
    <location>
        <begin position="42"/>
        <end position="63"/>
    </location>
</feature>